<evidence type="ECO:0000313" key="15">
    <source>
        <dbReference type="EMBL" id="PIT97866.1"/>
    </source>
</evidence>
<dbReference type="NCBIfam" id="TIGR00665">
    <property type="entry name" value="DnaB"/>
    <property type="match status" value="1"/>
</dbReference>
<dbReference type="FunFam" id="1.10.860.10:FF:000001">
    <property type="entry name" value="Replicative DNA helicase"/>
    <property type="match status" value="1"/>
</dbReference>
<sequence length="480" mass="53354">MPDTHPSSPSAVRIPPHSYEAEESVLGSLLIDKEAITRIADFLHADDFYRHTHRHVYQVCSELYAKGEPIDVLSVITRLKEKKLLASLGGEPGVTHLATVVPTAGNVEHYARIVQKYATLRRLISAASSITEFGFEEAAEIEQVLDRAEQVLFSVSRTHRQQQFTKLSAVLEEAFERIDRLHKGDQDLRGVTTGFPALDRKLAGWQTADLVVLAARPSIGKTTLALDFARHAALAGTTVGVFSLEMSKDQLVDRLLAAHAHVDLWRMRTGKLEAAGEFDDFSRLGHAMGELSEAPLFIDDQASNNVMGMRTMARRLQAEHGLGLLIIDYLQLMESSRYKDNRVQEVSDISRSLKKLAIELNIPIIALSQLSRAVELRGGNARPKLSDLRESGSIEQDADIVMFLHREFDPADEVTGIDRREDEVRDVSLLIEKHRNGPTGEIPLRFHGRYVTYLPPSEEEYPEAEAMGGATNQVPEGALS</sequence>
<dbReference type="GO" id="GO:1990077">
    <property type="term" value="C:primosome complex"/>
    <property type="evidence" value="ECO:0007669"/>
    <property type="project" value="UniProtKB-UniRule"/>
</dbReference>
<dbReference type="SUPFAM" id="SSF52540">
    <property type="entry name" value="P-loop containing nucleoside triphosphate hydrolases"/>
    <property type="match status" value="1"/>
</dbReference>
<evidence type="ECO:0000256" key="9">
    <source>
        <dbReference type="ARBA" id="ARBA00023235"/>
    </source>
</evidence>
<dbReference type="SUPFAM" id="SSF48024">
    <property type="entry name" value="N-terminal domain of DnaB helicase"/>
    <property type="match status" value="1"/>
</dbReference>
<dbReference type="Gene3D" id="1.10.860.10">
    <property type="entry name" value="DNAb Helicase, Chain A"/>
    <property type="match status" value="1"/>
</dbReference>
<gene>
    <name evidence="15" type="primary">dnaB</name>
    <name evidence="15" type="ORF">COT71_03780</name>
</gene>
<dbReference type="Gene3D" id="3.40.50.300">
    <property type="entry name" value="P-loop containing nucleotide triphosphate hydrolases"/>
    <property type="match status" value="1"/>
</dbReference>
<dbReference type="InterPro" id="IPR007692">
    <property type="entry name" value="DNA_helicase_DnaB"/>
</dbReference>
<keyword evidence="9" id="KW-0413">Isomerase</keyword>
<evidence type="ECO:0000256" key="10">
    <source>
        <dbReference type="ARBA" id="ARBA00048954"/>
    </source>
</evidence>
<keyword evidence="4 12" id="KW-0547">Nucleotide-binding</keyword>
<evidence type="ECO:0000256" key="13">
    <source>
        <dbReference type="SAM" id="MobiDB-lite"/>
    </source>
</evidence>
<dbReference type="PROSITE" id="PS51199">
    <property type="entry name" value="SF4_HELICASE"/>
    <property type="match status" value="1"/>
</dbReference>
<comment type="caution">
    <text evidence="15">The sequence shown here is derived from an EMBL/GenBank/DDBJ whole genome shotgun (WGS) entry which is preliminary data.</text>
</comment>
<reference evidence="16" key="1">
    <citation type="submission" date="2017-09" db="EMBL/GenBank/DDBJ databases">
        <title>Depth-based differentiation of microbial function through sediment-hosted aquifers and enrichment of novel symbionts in the deep terrestrial subsurface.</title>
        <authorList>
            <person name="Probst A.J."/>
            <person name="Ladd B."/>
            <person name="Jarett J.K."/>
            <person name="Geller-Mcgrath D.E."/>
            <person name="Sieber C.M.K."/>
            <person name="Emerson J.B."/>
            <person name="Anantharaman K."/>
            <person name="Thomas B.C."/>
            <person name="Malmstrom R."/>
            <person name="Stieglmeier M."/>
            <person name="Klingl A."/>
            <person name="Woyke T."/>
            <person name="Ryan C.M."/>
            <person name="Banfield J.F."/>
        </authorList>
    </citation>
    <scope>NUCLEOTIDE SEQUENCE [LARGE SCALE GENOMIC DNA]</scope>
</reference>
<keyword evidence="6 12" id="KW-0347">Helicase</keyword>
<evidence type="ECO:0000256" key="2">
    <source>
        <dbReference type="ARBA" id="ARBA00022515"/>
    </source>
</evidence>
<evidence type="ECO:0000256" key="5">
    <source>
        <dbReference type="ARBA" id="ARBA00022801"/>
    </source>
</evidence>
<evidence type="ECO:0000313" key="16">
    <source>
        <dbReference type="Proteomes" id="UP000230731"/>
    </source>
</evidence>
<dbReference type="InterPro" id="IPR036185">
    <property type="entry name" value="DNA_heli_DnaB-like_N_sf"/>
</dbReference>
<evidence type="ECO:0000256" key="6">
    <source>
        <dbReference type="ARBA" id="ARBA00022806"/>
    </source>
</evidence>
<dbReference type="SMART" id="SM00382">
    <property type="entry name" value="AAA"/>
    <property type="match status" value="1"/>
</dbReference>
<keyword evidence="8 12" id="KW-0238">DNA-binding</keyword>
<evidence type="ECO:0000256" key="11">
    <source>
        <dbReference type="NCBIfam" id="TIGR00665"/>
    </source>
</evidence>
<dbReference type="GO" id="GO:0006269">
    <property type="term" value="P:DNA replication, synthesis of primer"/>
    <property type="evidence" value="ECO:0007669"/>
    <property type="project" value="UniProtKB-UniRule"/>
</dbReference>
<keyword evidence="2 12" id="KW-0639">Primosome</keyword>
<dbReference type="GO" id="GO:0005829">
    <property type="term" value="C:cytosol"/>
    <property type="evidence" value="ECO:0007669"/>
    <property type="project" value="TreeGrafter"/>
</dbReference>
<dbReference type="InterPro" id="IPR003593">
    <property type="entry name" value="AAA+_ATPase"/>
</dbReference>
<feature type="domain" description="SF4 helicase" evidence="14">
    <location>
        <begin position="184"/>
        <end position="460"/>
    </location>
</feature>
<evidence type="ECO:0000256" key="1">
    <source>
        <dbReference type="ARBA" id="ARBA00008428"/>
    </source>
</evidence>
<keyword evidence="5 12" id="KW-0378">Hydrolase</keyword>
<dbReference type="Pfam" id="PF03796">
    <property type="entry name" value="DnaB_C"/>
    <property type="match status" value="1"/>
</dbReference>
<dbReference type="PANTHER" id="PTHR30153">
    <property type="entry name" value="REPLICATIVE DNA HELICASE DNAB"/>
    <property type="match status" value="1"/>
</dbReference>
<evidence type="ECO:0000256" key="8">
    <source>
        <dbReference type="ARBA" id="ARBA00023125"/>
    </source>
</evidence>
<evidence type="ECO:0000256" key="3">
    <source>
        <dbReference type="ARBA" id="ARBA00022705"/>
    </source>
</evidence>
<evidence type="ECO:0000256" key="4">
    <source>
        <dbReference type="ARBA" id="ARBA00022741"/>
    </source>
</evidence>
<dbReference type="InterPro" id="IPR027417">
    <property type="entry name" value="P-loop_NTPase"/>
</dbReference>
<dbReference type="AlphaFoldDB" id="A0A2M6WYN2"/>
<keyword evidence="7 12" id="KW-0067">ATP-binding</keyword>
<dbReference type="InterPro" id="IPR007694">
    <property type="entry name" value="DNA_helicase_DnaB-like_C"/>
</dbReference>
<dbReference type="InterPro" id="IPR016136">
    <property type="entry name" value="DNA_helicase_N/primase_C"/>
</dbReference>
<comment type="function">
    <text evidence="12">The main replicative DNA helicase, it participates in initiation and elongation during chromosome replication. Travels ahead of the DNA replisome, separating dsDNA into templates for DNA synthesis. A processive ATP-dependent 5'-3' DNA helicase it has DNA-dependent ATPase activity.</text>
</comment>
<dbReference type="Proteomes" id="UP000230731">
    <property type="component" value="Unassembled WGS sequence"/>
</dbReference>
<feature type="region of interest" description="Disordered" evidence="13">
    <location>
        <begin position="460"/>
        <end position="480"/>
    </location>
</feature>
<dbReference type="GO" id="GO:0043139">
    <property type="term" value="F:5'-3' DNA helicase activity"/>
    <property type="evidence" value="ECO:0007669"/>
    <property type="project" value="UniProtKB-EC"/>
</dbReference>
<comment type="catalytic activity">
    <reaction evidence="10 12">
        <text>ATP + H2O = ADP + phosphate + H(+)</text>
        <dbReference type="Rhea" id="RHEA:13065"/>
        <dbReference type="ChEBI" id="CHEBI:15377"/>
        <dbReference type="ChEBI" id="CHEBI:15378"/>
        <dbReference type="ChEBI" id="CHEBI:30616"/>
        <dbReference type="ChEBI" id="CHEBI:43474"/>
        <dbReference type="ChEBI" id="CHEBI:456216"/>
        <dbReference type="EC" id="5.6.2.3"/>
    </reaction>
</comment>
<dbReference type="GO" id="GO:0003677">
    <property type="term" value="F:DNA binding"/>
    <property type="evidence" value="ECO:0007669"/>
    <property type="project" value="UniProtKB-UniRule"/>
</dbReference>
<dbReference type="GO" id="GO:0005524">
    <property type="term" value="F:ATP binding"/>
    <property type="evidence" value="ECO:0007669"/>
    <property type="project" value="UniProtKB-UniRule"/>
</dbReference>
<dbReference type="EC" id="5.6.2.3" evidence="11 12"/>
<dbReference type="CDD" id="cd00984">
    <property type="entry name" value="DnaB_C"/>
    <property type="match status" value="1"/>
</dbReference>
<evidence type="ECO:0000259" key="14">
    <source>
        <dbReference type="PROSITE" id="PS51199"/>
    </source>
</evidence>
<dbReference type="Pfam" id="PF00772">
    <property type="entry name" value="DnaB"/>
    <property type="match status" value="1"/>
</dbReference>
<dbReference type="EMBL" id="PEZP01000042">
    <property type="protein sequence ID" value="PIT97866.1"/>
    <property type="molecule type" value="Genomic_DNA"/>
</dbReference>
<dbReference type="PANTHER" id="PTHR30153:SF2">
    <property type="entry name" value="REPLICATIVE DNA HELICASE"/>
    <property type="match status" value="1"/>
</dbReference>
<dbReference type="GO" id="GO:0016887">
    <property type="term" value="F:ATP hydrolysis activity"/>
    <property type="evidence" value="ECO:0007669"/>
    <property type="project" value="RHEA"/>
</dbReference>
<accession>A0A2M6WYN2</accession>
<organism evidence="15 16">
    <name type="scientific">Candidatus Andersenbacteria bacterium CG10_big_fil_rev_8_21_14_0_10_54_11</name>
    <dbReference type="NCBI Taxonomy" id="1974485"/>
    <lineage>
        <taxon>Bacteria</taxon>
        <taxon>Candidatus Anderseniibacteriota</taxon>
    </lineage>
</organism>
<proteinExistence type="inferred from homology"/>
<evidence type="ECO:0000256" key="7">
    <source>
        <dbReference type="ARBA" id="ARBA00022840"/>
    </source>
</evidence>
<evidence type="ECO:0000256" key="12">
    <source>
        <dbReference type="RuleBase" id="RU362085"/>
    </source>
</evidence>
<dbReference type="InterPro" id="IPR007693">
    <property type="entry name" value="DNA_helicase_DnaB-like_N"/>
</dbReference>
<comment type="similarity">
    <text evidence="1 12">Belongs to the helicase family. DnaB subfamily.</text>
</comment>
<name>A0A2M6WYN2_9BACT</name>
<keyword evidence="3 12" id="KW-0235">DNA replication</keyword>
<protein>
    <recommendedName>
        <fullName evidence="11 12">Replicative DNA helicase</fullName>
        <ecNumber evidence="11 12">5.6.2.3</ecNumber>
    </recommendedName>
</protein>